<sequence length="97" mass="10870">MPRSRYQAPGTLLYSVKTTPEDASHFGRLLQCRDPTQKCTAYPVCRIPDNEAYRTPSHSQMDIIWAGLDSYFGELAPCLRHSIPVPDSCTEPLISVT</sequence>
<protein>
    <submittedName>
        <fullName evidence="1">Uncharacterized protein</fullName>
    </submittedName>
</protein>
<organism evidence="1 2">
    <name type="scientific">Fusarium oxysporum</name>
    <name type="common">Fusarium vascular wilt</name>
    <dbReference type="NCBI Taxonomy" id="5507"/>
    <lineage>
        <taxon>Eukaryota</taxon>
        <taxon>Fungi</taxon>
        <taxon>Dikarya</taxon>
        <taxon>Ascomycota</taxon>
        <taxon>Pezizomycotina</taxon>
        <taxon>Sordariomycetes</taxon>
        <taxon>Hypocreomycetidae</taxon>
        <taxon>Hypocreales</taxon>
        <taxon>Nectriaceae</taxon>
        <taxon>Fusarium</taxon>
        <taxon>Fusarium oxysporum species complex</taxon>
    </lineage>
</organism>
<evidence type="ECO:0000313" key="1">
    <source>
        <dbReference type="EMBL" id="SCO91414.1"/>
    </source>
</evidence>
<gene>
    <name evidence="1" type="ORF">FRV6_15542</name>
</gene>
<name>A0A2H3TS16_FUSOX</name>
<dbReference type="EMBL" id="FMJY01000010">
    <property type="protein sequence ID" value="SCO91414.1"/>
    <property type="molecule type" value="Genomic_DNA"/>
</dbReference>
<accession>A0A2H3TS16</accession>
<dbReference type="Proteomes" id="UP000219369">
    <property type="component" value="Unassembled WGS sequence"/>
</dbReference>
<proteinExistence type="predicted"/>
<dbReference type="AlphaFoldDB" id="A0A2H3TS16"/>
<evidence type="ECO:0000313" key="2">
    <source>
        <dbReference type="Proteomes" id="UP000219369"/>
    </source>
</evidence>
<reference evidence="2" key="1">
    <citation type="submission" date="2016-09" db="EMBL/GenBank/DDBJ databases">
        <authorList>
            <person name="Guldener U."/>
        </authorList>
    </citation>
    <scope>NUCLEOTIDE SEQUENCE [LARGE SCALE GENOMIC DNA]</scope>
    <source>
        <strain evidence="2">V64-1</strain>
    </source>
</reference>